<evidence type="ECO:0000313" key="1">
    <source>
        <dbReference type="EMBL" id="GBQ31297.1"/>
    </source>
</evidence>
<gene>
    <name evidence="1" type="ORF">AA12717_3717</name>
</gene>
<dbReference type="EMBL" id="BAQP01000445">
    <property type="protein sequence ID" value="GBQ31297.1"/>
    <property type="molecule type" value="Genomic_DNA"/>
</dbReference>
<evidence type="ECO:0000313" key="2">
    <source>
        <dbReference type="Proteomes" id="UP001060895"/>
    </source>
</evidence>
<accession>A0ABQ0PC48</accession>
<dbReference type="InterPro" id="IPR036590">
    <property type="entry name" value="SRAP-like"/>
</dbReference>
<name>A0ABQ0PC48_9PROT</name>
<protein>
    <submittedName>
        <fullName evidence="1">Uncharacterized protein</fullName>
    </submittedName>
</protein>
<proteinExistence type="predicted"/>
<organism evidence="1 2">
    <name type="scientific">Gluconacetobacter sacchari DSM 12717</name>
    <dbReference type="NCBI Taxonomy" id="1307940"/>
    <lineage>
        <taxon>Bacteria</taxon>
        <taxon>Pseudomonadati</taxon>
        <taxon>Pseudomonadota</taxon>
        <taxon>Alphaproteobacteria</taxon>
        <taxon>Acetobacterales</taxon>
        <taxon>Acetobacteraceae</taxon>
        <taxon>Gluconacetobacter</taxon>
    </lineage>
</organism>
<reference evidence="1" key="1">
    <citation type="submission" date="2013-04" db="EMBL/GenBank/DDBJ databases">
        <title>The genome sequencing project of 58 acetic acid bacteria.</title>
        <authorList>
            <person name="Okamoto-Kainuma A."/>
            <person name="Ishikawa M."/>
            <person name="Umino S."/>
            <person name="Koizumi Y."/>
            <person name="Shiwa Y."/>
            <person name="Yoshikawa H."/>
            <person name="Matsutani M."/>
            <person name="Matsushita K."/>
        </authorList>
    </citation>
    <scope>NUCLEOTIDE SEQUENCE</scope>
    <source>
        <strain evidence="1">DSM 12717</strain>
    </source>
</reference>
<dbReference type="SUPFAM" id="SSF143081">
    <property type="entry name" value="BB1717-like"/>
    <property type="match status" value="1"/>
</dbReference>
<sequence length="94" mass="10814">MLKGKKVDRGITNVRHTGSSWWRRWLGVEHRCLVPLTAFAEPEHLPDGGSRQVWFARANGEPRGLLRRAPVPVDISQEAGRWRDDGRPVWILDH</sequence>
<dbReference type="Proteomes" id="UP001060895">
    <property type="component" value="Unassembled WGS sequence"/>
</dbReference>
<keyword evidence="2" id="KW-1185">Reference proteome</keyword>
<comment type="caution">
    <text evidence="1">The sequence shown here is derived from an EMBL/GenBank/DDBJ whole genome shotgun (WGS) entry which is preliminary data.</text>
</comment>
<dbReference type="Gene3D" id="3.90.1680.20">
    <property type="match status" value="1"/>
</dbReference>